<dbReference type="EMBL" id="NIVX01000092">
    <property type="protein sequence ID" value="OWQ71907.1"/>
    <property type="molecule type" value="Genomic_DNA"/>
</dbReference>
<evidence type="ECO:0000313" key="2">
    <source>
        <dbReference type="Proteomes" id="UP000197090"/>
    </source>
</evidence>
<dbReference type="Proteomes" id="UP000197090">
    <property type="component" value="Unassembled WGS sequence"/>
</dbReference>
<organism evidence="1 2">
    <name type="scientific">Stenotrophomonas maltophilia</name>
    <name type="common">Pseudomonas maltophilia</name>
    <name type="synonym">Xanthomonas maltophilia</name>
    <dbReference type="NCBI Taxonomy" id="40324"/>
    <lineage>
        <taxon>Bacteria</taxon>
        <taxon>Pseudomonadati</taxon>
        <taxon>Pseudomonadota</taxon>
        <taxon>Gammaproteobacteria</taxon>
        <taxon>Lysobacterales</taxon>
        <taxon>Lysobacteraceae</taxon>
        <taxon>Stenotrophomonas</taxon>
        <taxon>Stenotrophomonas maltophilia group</taxon>
    </lineage>
</organism>
<dbReference type="RefSeq" id="WP_088497500.1">
    <property type="nucleotide sequence ID" value="NZ_NIVX01000092.1"/>
</dbReference>
<comment type="caution">
    <text evidence="1">The sequence shown here is derived from an EMBL/GenBank/DDBJ whole genome shotgun (WGS) entry which is preliminary data.</text>
</comment>
<sequence length="390" mass="43534">MRDPESNLLEFIAGCAVDEDIYYLAAALGPGHDYYDPDPGPPTRMFVFGRTPKEEWFYHDLQDFQVMSTELVPEEEGGRPRRVLALDFYGQLEDYSRAGATIEYVSAEGADFPGGLTRLRLLGDALFCAGTRGQIHHRGEGGWQQLPTQFATALCEEDEDESDLDDFDSWLEDVGHLLELGDAPALPRDPMERDAELRRRFADWRAHMIHVREDERFNQLLAEFRVGSVNDLCGTGFADLYAIGSQGLIAHWDGSSWTVPEQVTTAELFHACRTDEGRLVFVGMDGTIVTGDISTGFECLHHDVSEGINFNSACQYKQQLYIGSENGGLYVYSLETGAVEPLLEGIPEELRDATIIDISSVGSVLWVLTPWDLIRFDGTAWQVIVHPDNG</sequence>
<reference evidence="1 2" key="1">
    <citation type="submission" date="2017-06" db="EMBL/GenBank/DDBJ databases">
        <authorList>
            <person name="Kim H.J."/>
            <person name="Triplett B.A."/>
        </authorList>
    </citation>
    <scope>NUCLEOTIDE SEQUENCE [LARGE SCALE GENOMIC DNA]</scope>
    <source>
        <strain evidence="1 2">594</strain>
    </source>
</reference>
<dbReference type="InterPro" id="IPR015943">
    <property type="entry name" value="WD40/YVTN_repeat-like_dom_sf"/>
</dbReference>
<dbReference type="SUPFAM" id="SSF50978">
    <property type="entry name" value="WD40 repeat-like"/>
    <property type="match status" value="1"/>
</dbReference>
<dbReference type="InterPro" id="IPR036322">
    <property type="entry name" value="WD40_repeat_dom_sf"/>
</dbReference>
<name>A0A246I1U4_STEMA</name>
<dbReference type="AlphaFoldDB" id="A0A246I1U4"/>
<gene>
    <name evidence="1" type="ORF">CEE63_15815</name>
</gene>
<proteinExistence type="predicted"/>
<dbReference type="Gene3D" id="2.130.10.10">
    <property type="entry name" value="YVTN repeat-like/Quinoprotein amine dehydrogenase"/>
    <property type="match status" value="1"/>
</dbReference>
<protein>
    <submittedName>
        <fullName evidence="1">Uncharacterized protein</fullName>
    </submittedName>
</protein>
<evidence type="ECO:0000313" key="1">
    <source>
        <dbReference type="EMBL" id="OWQ71907.1"/>
    </source>
</evidence>
<accession>A0A246I1U4</accession>